<reference evidence="1 2" key="1">
    <citation type="submission" date="2016-07" db="EMBL/GenBank/DDBJ databases">
        <title>Complete genome sequence of Altererythrobacter dongtanensis KCTC 22672, a type strain with esterase isolated from tidal flat.</title>
        <authorList>
            <person name="Cheng H."/>
            <person name="Wu Y.-H."/>
            <person name="Zhou P."/>
            <person name="Huo Y.-Y."/>
            <person name="Wang C.-S."/>
            <person name="Xu X.-W."/>
        </authorList>
    </citation>
    <scope>NUCLEOTIDE SEQUENCE [LARGE SCALE GENOMIC DNA]</scope>
    <source>
        <strain evidence="1 2">KCTC 22672</strain>
    </source>
</reference>
<dbReference type="Proteomes" id="UP000092932">
    <property type="component" value="Chromosome"/>
</dbReference>
<keyword evidence="2" id="KW-1185">Reference proteome</keyword>
<evidence type="ECO:0000313" key="1">
    <source>
        <dbReference type="EMBL" id="ANY20081.1"/>
    </source>
</evidence>
<gene>
    <name evidence="1" type="ORF">A6F68_01568</name>
</gene>
<dbReference type="PROSITE" id="PS51257">
    <property type="entry name" value="PROKAR_LIPOPROTEIN"/>
    <property type="match status" value="1"/>
</dbReference>
<accession>A0A1B2ADA5</accession>
<dbReference type="EMBL" id="CP016591">
    <property type="protein sequence ID" value="ANY20081.1"/>
    <property type="molecule type" value="Genomic_DNA"/>
</dbReference>
<name>A0A1B2ADA5_9SPHN</name>
<evidence type="ECO:0008006" key="3">
    <source>
        <dbReference type="Google" id="ProtNLM"/>
    </source>
</evidence>
<protein>
    <recommendedName>
        <fullName evidence="3">Lipoprotein</fullName>
    </recommendedName>
</protein>
<organism evidence="1 2">
    <name type="scientific">Tsuneonella dongtanensis</name>
    <dbReference type="NCBI Taxonomy" id="692370"/>
    <lineage>
        <taxon>Bacteria</taxon>
        <taxon>Pseudomonadati</taxon>
        <taxon>Pseudomonadota</taxon>
        <taxon>Alphaproteobacteria</taxon>
        <taxon>Sphingomonadales</taxon>
        <taxon>Erythrobacteraceae</taxon>
        <taxon>Tsuneonella</taxon>
    </lineage>
</organism>
<sequence length="236" mass="25021">MRHLVAVAVFPMVLAACSQENAPSEAISKAADKVVEQVQAPPPKLAKGPYAPRDECGDVKGAAEFRAALARAVSTRDTDALIALAAKDVELDFGGGSGTAELRKRLADPTYDLWDELATLVTLGCAKSEVGGITLPWYFAQDFGELDVLNSIIVMGEDVPLRETADASGKVIAPISWDAVTLVGSFKPDAAFHQVKTSDGKVGFIEADKLRPIAGYRLLASSRDGKWSFTTLIAGD</sequence>
<evidence type="ECO:0000313" key="2">
    <source>
        <dbReference type="Proteomes" id="UP000092932"/>
    </source>
</evidence>
<dbReference type="AlphaFoldDB" id="A0A1B2ADA5"/>
<dbReference type="STRING" id="692370.A6F68_01568"/>
<proteinExistence type="predicted"/>
<dbReference type="KEGG" id="ado:A6F68_01568"/>